<dbReference type="PANTHER" id="PTHR36154:SF1">
    <property type="entry name" value="DNA-BINDING TRANSCRIPTIONAL ACTIVATOR ALPA"/>
    <property type="match status" value="1"/>
</dbReference>
<organism evidence="1 2">
    <name type="scientific">Serratia marcescens</name>
    <dbReference type="NCBI Taxonomy" id="615"/>
    <lineage>
        <taxon>Bacteria</taxon>
        <taxon>Pseudomonadati</taxon>
        <taxon>Pseudomonadota</taxon>
        <taxon>Gammaproteobacteria</taxon>
        <taxon>Enterobacterales</taxon>
        <taxon>Yersiniaceae</taxon>
        <taxon>Serratia</taxon>
    </lineage>
</organism>
<dbReference type="AlphaFoldDB" id="A0ABD6HWF7"/>
<reference evidence="1 2" key="1">
    <citation type="submission" date="2019-11" db="EMBL/GenBank/DDBJ databases">
        <title>Whole genome sequence of a plant growth promoting strain Serratia marcescens BTL07 isolated from the rhizoplane of Chili (Capsicum annuum).</title>
        <authorList>
            <person name="Dutta S."/>
            <person name="Khatun A."/>
            <person name="Gupta D.R."/>
            <person name="Surovy M.Z."/>
            <person name="Rahman M.M."/>
            <person name="Mahmud N.U."/>
            <person name="Emes R."/>
            <person name="Warry A."/>
            <person name="West H."/>
            <person name="Clarke M.L."/>
            <person name="Islam M.T."/>
        </authorList>
    </citation>
    <scope>NUCLEOTIDE SEQUENCE [LARGE SCALE GENOMIC DNA]</scope>
    <source>
        <strain evidence="1 2">BTL07</strain>
    </source>
</reference>
<dbReference type="PANTHER" id="PTHR36154">
    <property type="entry name" value="DNA-BINDING TRANSCRIPTIONAL ACTIVATOR ALPA"/>
    <property type="match status" value="1"/>
</dbReference>
<dbReference type="InterPro" id="IPR010260">
    <property type="entry name" value="AlpA"/>
</dbReference>
<gene>
    <name evidence="1" type="ORF">GMA22_24945</name>
</gene>
<comment type="caution">
    <text evidence="1">The sequence shown here is derived from an EMBL/GenBank/DDBJ whole genome shotgun (WGS) entry which is preliminary data.</text>
</comment>
<dbReference type="EMBL" id="WNKC01000010">
    <property type="protein sequence ID" value="MVF06492.1"/>
    <property type="molecule type" value="Genomic_DNA"/>
</dbReference>
<dbReference type="InterPro" id="IPR052931">
    <property type="entry name" value="Prophage_regulatory_activator"/>
</dbReference>
<evidence type="ECO:0000313" key="1">
    <source>
        <dbReference type="EMBL" id="MVF06492.1"/>
    </source>
</evidence>
<evidence type="ECO:0000313" key="2">
    <source>
        <dbReference type="Proteomes" id="UP000443014"/>
    </source>
</evidence>
<protein>
    <submittedName>
        <fullName evidence="1">AlpA family phage regulatory protein</fullName>
    </submittedName>
</protein>
<proteinExistence type="predicted"/>
<dbReference type="Proteomes" id="UP000443014">
    <property type="component" value="Unassembled WGS sequence"/>
</dbReference>
<sequence length="88" mass="9868">MLTVSTPSTRSTQSPVLPGGYIPRERFIRLPEVLYTTGLSRSTVYEMMSRRQFPAQVSLGGKNVAWLASEVEQWMDERIANRHQGAAA</sequence>
<name>A0ABD6HWF7_SERMA</name>
<dbReference type="Pfam" id="PF05930">
    <property type="entry name" value="Phage_AlpA"/>
    <property type="match status" value="1"/>
</dbReference>
<accession>A0ABD6HWF7</accession>
<dbReference type="Gene3D" id="1.10.238.160">
    <property type="match status" value="1"/>
</dbReference>
<dbReference type="RefSeq" id="WP_015376745.1">
    <property type="nucleotide sequence ID" value="NZ_CP123597.1"/>
</dbReference>